<dbReference type="Pfam" id="PF02602">
    <property type="entry name" value="HEM4"/>
    <property type="match status" value="1"/>
</dbReference>
<proteinExistence type="predicted"/>
<dbReference type="PANTHER" id="PTHR38020">
    <property type="entry name" value="UROPORPHYRINOGEN-III SYNTHASE"/>
    <property type="match status" value="1"/>
</dbReference>
<dbReference type="GO" id="GO:0004852">
    <property type="term" value="F:uroporphyrinogen-III synthase activity"/>
    <property type="evidence" value="ECO:0007669"/>
    <property type="project" value="InterPro"/>
</dbReference>
<dbReference type="UniPathway" id="UPA00251">
    <property type="reaction ID" value="UER00320"/>
</dbReference>
<dbReference type="PANTHER" id="PTHR38020:SF1">
    <property type="entry name" value="UROPORPHYRINOGEN-III SYNTHASE"/>
    <property type="match status" value="1"/>
</dbReference>
<protein>
    <submittedName>
        <fullName evidence="2">Putative uroporphyrinogen-III synthase</fullName>
    </submittedName>
</protein>
<sequence length="313" mass="33804">MVSFISPCASFSRRINCTSSLNPLEHRRVLVTAPAQYAARLLPRLIERHARPIHAPLICTKPLSESLAFDLEEAILRLSEYDIVAFTSRTGIRSFAEKIRTLCETDEQASLMLRASGVRIAALGADGSAVSEYLHVAPDILPPDPSPSGLVDFLALDLELKGSRILCPIPKVVNLPEPPVVPNFLRGLKEAGFRVKSVAAYVTSPLERVKVEVEIEMLQKGHIDAVLVSSQGEANALYSLLSESERSALLEQLNSGQVLLAAHGPYTAAGISEVFGIESIVVSQNWASFQGVVDALETKFAEISVGDGLILPV</sequence>
<evidence type="ECO:0000259" key="1">
    <source>
        <dbReference type="Pfam" id="PF02602"/>
    </source>
</evidence>
<gene>
    <name evidence="2" type="ORF">BWQ96_05823</name>
</gene>
<accession>A0A2V3ITD8</accession>
<reference evidence="2 3" key="1">
    <citation type="journal article" date="2018" name="Mol. Biol. Evol.">
        <title>Analysis of the draft genome of the red seaweed Gracilariopsis chorda provides insights into genome size evolution in Rhodophyta.</title>
        <authorList>
            <person name="Lee J."/>
            <person name="Yang E.C."/>
            <person name="Graf L."/>
            <person name="Yang J.H."/>
            <person name="Qiu H."/>
            <person name="Zel Zion U."/>
            <person name="Chan C.X."/>
            <person name="Stephens T.G."/>
            <person name="Weber A.P.M."/>
            <person name="Boo G.H."/>
            <person name="Boo S.M."/>
            <person name="Kim K.M."/>
            <person name="Shin Y."/>
            <person name="Jung M."/>
            <person name="Lee S.J."/>
            <person name="Yim H.S."/>
            <person name="Lee J.H."/>
            <person name="Bhattacharya D."/>
            <person name="Yoon H.S."/>
        </authorList>
    </citation>
    <scope>NUCLEOTIDE SEQUENCE [LARGE SCALE GENOMIC DNA]</scope>
    <source>
        <strain evidence="2 3">SKKU-2015</strain>
        <tissue evidence="2">Whole body</tissue>
    </source>
</reference>
<dbReference type="OrthoDB" id="259181at2759"/>
<dbReference type="Proteomes" id="UP000247409">
    <property type="component" value="Unassembled WGS sequence"/>
</dbReference>
<dbReference type="InterPro" id="IPR003754">
    <property type="entry name" value="4pyrrol_synth_uPrphyn_synth"/>
</dbReference>
<dbReference type="CDD" id="cd06578">
    <property type="entry name" value="HemD"/>
    <property type="match status" value="1"/>
</dbReference>
<dbReference type="AlphaFoldDB" id="A0A2V3ITD8"/>
<dbReference type="EMBL" id="NBIV01000092">
    <property type="protein sequence ID" value="PXF44380.1"/>
    <property type="molecule type" value="Genomic_DNA"/>
</dbReference>
<dbReference type="InterPro" id="IPR036108">
    <property type="entry name" value="4pyrrol_syn_uPrphyn_synt_sf"/>
</dbReference>
<evidence type="ECO:0000313" key="2">
    <source>
        <dbReference type="EMBL" id="PXF44380.1"/>
    </source>
</evidence>
<feature type="domain" description="Tetrapyrrole biosynthesis uroporphyrinogen III synthase" evidence="1">
    <location>
        <begin position="44"/>
        <end position="285"/>
    </location>
</feature>
<keyword evidence="3" id="KW-1185">Reference proteome</keyword>
<comment type="caution">
    <text evidence="2">The sequence shown here is derived from an EMBL/GenBank/DDBJ whole genome shotgun (WGS) entry which is preliminary data.</text>
</comment>
<organism evidence="2 3">
    <name type="scientific">Gracilariopsis chorda</name>
    <dbReference type="NCBI Taxonomy" id="448386"/>
    <lineage>
        <taxon>Eukaryota</taxon>
        <taxon>Rhodophyta</taxon>
        <taxon>Florideophyceae</taxon>
        <taxon>Rhodymeniophycidae</taxon>
        <taxon>Gracilariales</taxon>
        <taxon>Gracilariaceae</taxon>
        <taxon>Gracilariopsis</taxon>
    </lineage>
</organism>
<dbReference type="SUPFAM" id="SSF69618">
    <property type="entry name" value="HemD-like"/>
    <property type="match status" value="1"/>
</dbReference>
<dbReference type="GO" id="GO:0006782">
    <property type="term" value="P:protoporphyrinogen IX biosynthetic process"/>
    <property type="evidence" value="ECO:0007669"/>
    <property type="project" value="UniProtKB-UniPathway"/>
</dbReference>
<dbReference type="Gene3D" id="3.40.50.10090">
    <property type="match status" value="2"/>
</dbReference>
<name>A0A2V3ITD8_9FLOR</name>
<dbReference type="STRING" id="448386.A0A2V3ITD8"/>
<evidence type="ECO:0000313" key="3">
    <source>
        <dbReference type="Proteomes" id="UP000247409"/>
    </source>
</evidence>